<sequence>MECGKLLDPPSDTSSTPKNPQNNP</sequence>
<feature type="region of interest" description="Disordered" evidence="1">
    <location>
        <begin position="1"/>
        <end position="24"/>
    </location>
</feature>
<name>A0AAW1BF51_CROAD</name>
<proteinExistence type="predicted"/>
<dbReference type="EMBL" id="JAOTOJ010000005">
    <property type="protein sequence ID" value="KAK9400639.1"/>
    <property type="molecule type" value="Genomic_DNA"/>
</dbReference>
<protein>
    <submittedName>
        <fullName evidence="2">Uncharacterized protein</fullName>
    </submittedName>
</protein>
<gene>
    <name evidence="2" type="ORF">NXF25_011353</name>
</gene>
<dbReference type="AlphaFoldDB" id="A0AAW1BF51"/>
<organism evidence="2 3">
    <name type="scientific">Crotalus adamanteus</name>
    <name type="common">Eastern diamondback rattlesnake</name>
    <dbReference type="NCBI Taxonomy" id="8729"/>
    <lineage>
        <taxon>Eukaryota</taxon>
        <taxon>Metazoa</taxon>
        <taxon>Chordata</taxon>
        <taxon>Craniata</taxon>
        <taxon>Vertebrata</taxon>
        <taxon>Euteleostomi</taxon>
        <taxon>Lepidosauria</taxon>
        <taxon>Squamata</taxon>
        <taxon>Bifurcata</taxon>
        <taxon>Unidentata</taxon>
        <taxon>Episquamata</taxon>
        <taxon>Toxicofera</taxon>
        <taxon>Serpentes</taxon>
        <taxon>Colubroidea</taxon>
        <taxon>Viperidae</taxon>
        <taxon>Crotalinae</taxon>
        <taxon>Crotalus</taxon>
    </lineage>
</organism>
<keyword evidence="3" id="KW-1185">Reference proteome</keyword>
<dbReference type="Proteomes" id="UP001474421">
    <property type="component" value="Unassembled WGS sequence"/>
</dbReference>
<accession>A0AAW1BF51</accession>
<evidence type="ECO:0000313" key="3">
    <source>
        <dbReference type="Proteomes" id="UP001474421"/>
    </source>
</evidence>
<evidence type="ECO:0000313" key="2">
    <source>
        <dbReference type="EMBL" id="KAK9400639.1"/>
    </source>
</evidence>
<evidence type="ECO:0000256" key="1">
    <source>
        <dbReference type="SAM" id="MobiDB-lite"/>
    </source>
</evidence>
<reference evidence="2 3" key="1">
    <citation type="journal article" date="2024" name="Proc. Natl. Acad. Sci. U.S.A.">
        <title>The genetic regulatory architecture and epigenomic basis for age-related changes in rattlesnake venom.</title>
        <authorList>
            <person name="Hogan M.P."/>
            <person name="Holding M.L."/>
            <person name="Nystrom G.S."/>
            <person name="Colston T.J."/>
            <person name="Bartlett D.A."/>
            <person name="Mason A.J."/>
            <person name="Ellsworth S.A."/>
            <person name="Rautsaw R.M."/>
            <person name="Lawrence K.C."/>
            <person name="Strickland J.L."/>
            <person name="He B."/>
            <person name="Fraser P."/>
            <person name="Margres M.J."/>
            <person name="Gilbert D.M."/>
            <person name="Gibbs H.L."/>
            <person name="Parkinson C.L."/>
            <person name="Rokyta D.R."/>
        </authorList>
    </citation>
    <scope>NUCLEOTIDE SEQUENCE [LARGE SCALE GENOMIC DNA]</scope>
    <source>
        <strain evidence="2">DRR0105</strain>
    </source>
</reference>
<comment type="caution">
    <text evidence="2">The sequence shown here is derived from an EMBL/GenBank/DDBJ whole genome shotgun (WGS) entry which is preliminary data.</text>
</comment>
<feature type="compositionally biased region" description="Polar residues" evidence="1">
    <location>
        <begin position="11"/>
        <end position="24"/>
    </location>
</feature>